<reference evidence="2" key="1">
    <citation type="journal article" date="2014" name="Int. J. Syst. Evol. Microbiol.">
        <title>Complete genome of a new Firmicutes species belonging to the dominant human colonic microbiota ('Ruminococcus bicirculans') reveals two chromosomes and a selective capacity to utilize plant glucans.</title>
        <authorList>
            <consortium name="NISC Comparative Sequencing Program"/>
            <person name="Wegmann U."/>
            <person name="Louis P."/>
            <person name="Goesmann A."/>
            <person name="Henrissat B."/>
            <person name="Duncan S.H."/>
            <person name="Flint H.J."/>
        </authorList>
    </citation>
    <scope>NUCLEOTIDE SEQUENCE</scope>
    <source>
        <strain evidence="2">NBRC 107710</strain>
    </source>
</reference>
<dbReference type="Gene3D" id="3.40.50.12500">
    <property type="match status" value="1"/>
</dbReference>
<comment type="similarity">
    <text evidence="1">Belongs to the HyuE racemase family.</text>
</comment>
<accession>A0A7W6AMM5</accession>
<evidence type="ECO:0000313" key="5">
    <source>
        <dbReference type="Proteomes" id="UP001156881"/>
    </source>
</evidence>
<name>A0A7W6AMM5_9HYPH</name>
<evidence type="ECO:0000313" key="2">
    <source>
        <dbReference type="EMBL" id="GLS42760.1"/>
    </source>
</evidence>
<keyword evidence="5" id="KW-1185">Reference proteome</keyword>
<comment type="caution">
    <text evidence="3">The sequence shown here is derived from an EMBL/GenBank/DDBJ whole genome shotgun (WGS) entry which is preliminary data.</text>
</comment>
<dbReference type="GO" id="GO:0047661">
    <property type="term" value="F:amino-acid racemase activity"/>
    <property type="evidence" value="ECO:0007669"/>
    <property type="project" value="InterPro"/>
</dbReference>
<gene>
    <name evidence="2" type="ORF">GCM10007884_07450</name>
    <name evidence="3" type="ORF">GGR33_003533</name>
</gene>
<dbReference type="PANTHER" id="PTHR28047:SF5">
    <property type="entry name" value="PROTEIN DCG1"/>
    <property type="match status" value="1"/>
</dbReference>
<dbReference type="Proteomes" id="UP000517759">
    <property type="component" value="Unassembled WGS sequence"/>
</dbReference>
<dbReference type="AlphaFoldDB" id="A0A7W6AMM5"/>
<sequence length="243" mass="24712">MRILLINPNTSENVTDLVTSHVRRIAAPSVDVVPVTARFGARYIASRAALAIAGHAALDCLAEHVEGCDAVYLACFGDPGLYALQEVSPVPVVGMVEASCRAAAETGRFGIVTGGALWEAMLREIVAVMGLADRFTGVRTIAPTGGEIARDPNLALAHLAEACGLCVSEDGAEVVILGGAALAGLAARIQPHLSVPVICSVEAGTRAVLAAPGAKITQVGARAAMESIGLGSDLAALLAGRTK</sequence>
<reference evidence="3 4" key="3">
    <citation type="submission" date="2020-08" db="EMBL/GenBank/DDBJ databases">
        <title>Genomic Encyclopedia of Type Strains, Phase IV (KMG-IV): sequencing the most valuable type-strain genomes for metagenomic binning, comparative biology and taxonomic classification.</title>
        <authorList>
            <person name="Goeker M."/>
        </authorList>
    </citation>
    <scope>NUCLEOTIDE SEQUENCE [LARGE SCALE GENOMIC DNA]</scope>
    <source>
        <strain evidence="3 4">DSM 24105</strain>
    </source>
</reference>
<dbReference type="InterPro" id="IPR053714">
    <property type="entry name" value="Iso_Racemase_Enz_sf"/>
</dbReference>
<evidence type="ECO:0000313" key="4">
    <source>
        <dbReference type="Proteomes" id="UP000517759"/>
    </source>
</evidence>
<evidence type="ECO:0000313" key="3">
    <source>
        <dbReference type="EMBL" id="MBB3904019.1"/>
    </source>
</evidence>
<protein>
    <submittedName>
        <fullName evidence="3">Asp/Glu/hydantoin racemase</fullName>
    </submittedName>
</protein>
<dbReference type="InterPro" id="IPR052186">
    <property type="entry name" value="Hydantoin_racemase-like"/>
</dbReference>
<proteinExistence type="inferred from homology"/>
<organism evidence="3 4">
    <name type="scientific">Methylobacterium brachythecii</name>
    <dbReference type="NCBI Taxonomy" id="1176177"/>
    <lineage>
        <taxon>Bacteria</taxon>
        <taxon>Pseudomonadati</taxon>
        <taxon>Pseudomonadota</taxon>
        <taxon>Alphaproteobacteria</taxon>
        <taxon>Hyphomicrobiales</taxon>
        <taxon>Methylobacteriaceae</taxon>
        <taxon>Methylobacterium</taxon>
    </lineage>
</organism>
<dbReference type="Proteomes" id="UP001156881">
    <property type="component" value="Unassembled WGS sequence"/>
</dbReference>
<dbReference type="EMBL" id="BSPG01000002">
    <property type="protein sequence ID" value="GLS42760.1"/>
    <property type="molecule type" value="Genomic_DNA"/>
</dbReference>
<reference evidence="5" key="2">
    <citation type="journal article" date="2019" name="Int. J. Syst. Evol. Microbiol.">
        <title>The Global Catalogue of Microorganisms (GCM) 10K type strain sequencing project: providing services to taxonomists for standard genome sequencing and annotation.</title>
        <authorList>
            <consortium name="The Broad Institute Genomics Platform"/>
            <consortium name="The Broad Institute Genome Sequencing Center for Infectious Disease"/>
            <person name="Wu L."/>
            <person name="Ma J."/>
        </authorList>
    </citation>
    <scope>NUCLEOTIDE SEQUENCE [LARGE SCALE GENOMIC DNA]</scope>
    <source>
        <strain evidence="5">NBRC 107710</strain>
    </source>
</reference>
<dbReference type="RefSeq" id="WP_183507471.1">
    <property type="nucleotide sequence ID" value="NZ_BSPG01000002.1"/>
</dbReference>
<dbReference type="EMBL" id="JACIDN010000006">
    <property type="protein sequence ID" value="MBB3904019.1"/>
    <property type="molecule type" value="Genomic_DNA"/>
</dbReference>
<evidence type="ECO:0000256" key="1">
    <source>
        <dbReference type="ARBA" id="ARBA00038414"/>
    </source>
</evidence>
<reference evidence="2" key="4">
    <citation type="submission" date="2023-01" db="EMBL/GenBank/DDBJ databases">
        <title>Draft genome sequence of Methylobacterium brachythecii strain NBRC 107710.</title>
        <authorList>
            <person name="Sun Q."/>
            <person name="Mori K."/>
        </authorList>
    </citation>
    <scope>NUCLEOTIDE SEQUENCE</scope>
    <source>
        <strain evidence="2">NBRC 107710</strain>
    </source>
</reference>
<dbReference type="PANTHER" id="PTHR28047">
    <property type="entry name" value="PROTEIN DCG1"/>
    <property type="match status" value="1"/>
</dbReference>
<dbReference type="Pfam" id="PF01177">
    <property type="entry name" value="Asp_Glu_race"/>
    <property type="match status" value="1"/>
</dbReference>
<dbReference type="InterPro" id="IPR015942">
    <property type="entry name" value="Asp/Glu/hydantoin_racemase"/>
</dbReference>